<dbReference type="EMBL" id="QXTG01000001">
    <property type="protein sequence ID" value="RIX30251.1"/>
    <property type="molecule type" value="Genomic_DNA"/>
</dbReference>
<dbReference type="GO" id="GO:0050660">
    <property type="term" value="F:flavin adenine dinucleotide binding"/>
    <property type="evidence" value="ECO:0007669"/>
    <property type="project" value="TreeGrafter"/>
</dbReference>
<evidence type="ECO:0000313" key="7">
    <source>
        <dbReference type="Proteomes" id="UP000265742"/>
    </source>
</evidence>
<organism evidence="6 7">
    <name type="scientific">Amnibacterium setariae</name>
    <dbReference type="NCBI Taxonomy" id="2306585"/>
    <lineage>
        <taxon>Bacteria</taxon>
        <taxon>Bacillati</taxon>
        <taxon>Actinomycetota</taxon>
        <taxon>Actinomycetes</taxon>
        <taxon>Micrococcales</taxon>
        <taxon>Microbacteriaceae</taxon>
        <taxon>Amnibacterium</taxon>
    </lineage>
</organism>
<dbReference type="PANTHER" id="PTHR43735:SF3">
    <property type="entry name" value="FERROPTOSIS SUPPRESSOR PROTEIN 1"/>
    <property type="match status" value="1"/>
</dbReference>
<dbReference type="OrthoDB" id="3248171at2"/>
<accession>A0A3A1U157</accession>
<comment type="similarity">
    <text evidence="1">Belongs to the FAD-dependent oxidoreductase family.</text>
</comment>
<evidence type="ECO:0000256" key="1">
    <source>
        <dbReference type="ARBA" id="ARBA00006442"/>
    </source>
</evidence>
<dbReference type="InterPro" id="IPR036188">
    <property type="entry name" value="FAD/NAD-bd_sf"/>
</dbReference>
<name>A0A3A1U157_9MICO</name>
<feature type="domain" description="FAD/NAD(P)-binding" evidence="5">
    <location>
        <begin position="4"/>
        <end position="284"/>
    </location>
</feature>
<dbReference type="InterPro" id="IPR023753">
    <property type="entry name" value="FAD/NAD-binding_dom"/>
</dbReference>
<keyword evidence="3" id="KW-0274">FAD</keyword>
<evidence type="ECO:0000256" key="3">
    <source>
        <dbReference type="ARBA" id="ARBA00022827"/>
    </source>
</evidence>
<keyword evidence="2" id="KW-0285">Flavoprotein</keyword>
<reference evidence="7" key="1">
    <citation type="submission" date="2018-09" db="EMBL/GenBank/DDBJ databases">
        <authorList>
            <person name="Kim I."/>
        </authorList>
    </citation>
    <scope>NUCLEOTIDE SEQUENCE [LARGE SCALE GENOMIC DNA]</scope>
    <source>
        <strain evidence="7">DD4a</strain>
    </source>
</reference>
<evidence type="ECO:0000256" key="2">
    <source>
        <dbReference type="ARBA" id="ARBA00022630"/>
    </source>
</evidence>
<dbReference type="Pfam" id="PF07992">
    <property type="entry name" value="Pyr_redox_2"/>
    <property type="match status" value="1"/>
</dbReference>
<dbReference type="PRINTS" id="PR00368">
    <property type="entry name" value="FADPNR"/>
</dbReference>
<keyword evidence="4" id="KW-0560">Oxidoreductase</keyword>
<evidence type="ECO:0000259" key="5">
    <source>
        <dbReference type="Pfam" id="PF07992"/>
    </source>
</evidence>
<evidence type="ECO:0000256" key="4">
    <source>
        <dbReference type="ARBA" id="ARBA00023002"/>
    </source>
</evidence>
<comment type="caution">
    <text evidence="6">The sequence shown here is derived from an EMBL/GenBank/DDBJ whole genome shotgun (WGS) entry which is preliminary data.</text>
</comment>
<protein>
    <submittedName>
        <fullName evidence="6">FAD-dependent oxidoreductase</fullName>
    </submittedName>
</protein>
<dbReference type="GO" id="GO:0004174">
    <property type="term" value="F:electron-transferring-flavoprotein dehydrogenase activity"/>
    <property type="evidence" value="ECO:0007669"/>
    <property type="project" value="TreeGrafter"/>
</dbReference>
<dbReference type="Proteomes" id="UP000265742">
    <property type="component" value="Unassembled WGS sequence"/>
</dbReference>
<dbReference type="SUPFAM" id="SSF51905">
    <property type="entry name" value="FAD/NAD(P)-binding domain"/>
    <property type="match status" value="1"/>
</dbReference>
<evidence type="ECO:0000313" key="6">
    <source>
        <dbReference type="EMBL" id="RIX30251.1"/>
    </source>
</evidence>
<dbReference type="PANTHER" id="PTHR43735">
    <property type="entry name" value="APOPTOSIS-INDUCING FACTOR 1"/>
    <property type="match status" value="1"/>
</dbReference>
<gene>
    <name evidence="6" type="ORF">D1781_02065</name>
</gene>
<proteinExistence type="inferred from homology"/>
<keyword evidence="7" id="KW-1185">Reference proteome</keyword>
<dbReference type="AlphaFoldDB" id="A0A3A1U157"/>
<dbReference type="GO" id="GO:0005737">
    <property type="term" value="C:cytoplasm"/>
    <property type="evidence" value="ECO:0007669"/>
    <property type="project" value="TreeGrafter"/>
</dbReference>
<dbReference type="RefSeq" id="WP_119480614.1">
    <property type="nucleotide sequence ID" value="NZ_QXTG01000001.1"/>
</dbReference>
<sequence length="368" mass="38779">MTGRVIVVGGGYAGTMIAKELDRDADVTLIDPRDAFVNVSSSMRAMVRGDWADRPFFPLAGLLEHGRIVRGLVTSVDPGGVVLESGDRIEGEHIVLATGSSHPYPARPRSISADAAVAAAALRQSGEQLAQARHALILGAGPVGLELAGEIREAWPATRITVVAPSAEVLPGYLPEVRADLRRQLDDLGIDLRLRTSLLAPPPVPDGVHAPFTVRTSSGEEISADIWFRTFGARLHTAYLEDGALTALTERGAVPVDAHLNVVGFDHVSAVGDIADLADAKMATWAQTQAPVVVENVRARLHGEPATAEYRSSAAARILLPLGTRHGVGQLPTPDGGVTAAPLDAVIARKGADLFTSRFAERFGVVPV</sequence>
<dbReference type="Gene3D" id="3.50.50.100">
    <property type="match status" value="1"/>
</dbReference>